<accession>A0AAE8MEL4</accession>
<sequence>MLVIKDSHEFQTQLLIFKLIGIVPRVPVTA</sequence>
<dbReference type="EMBL" id="ONZP01000342">
    <property type="protein sequence ID" value="SPJ81931.1"/>
    <property type="molecule type" value="Genomic_DNA"/>
</dbReference>
<keyword evidence="2" id="KW-1185">Reference proteome</keyword>
<dbReference type="AlphaFoldDB" id="A0AAE8MEL4"/>
<proteinExistence type="predicted"/>
<protein>
    <submittedName>
        <fullName evidence="1">Uncharacterized protein</fullName>
    </submittedName>
</protein>
<evidence type="ECO:0000313" key="1">
    <source>
        <dbReference type="EMBL" id="SPJ81931.1"/>
    </source>
</evidence>
<dbReference type="Proteomes" id="UP001187734">
    <property type="component" value="Unassembled WGS sequence"/>
</dbReference>
<name>A0AAE8MEL4_9HYPO</name>
<evidence type="ECO:0000313" key="2">
    <source>
        <dbReference type="Proteomes" id="UP001187734"/>
    </source>
</evidence>
<organism evidence="1 2">
    <name type="scientific">Fusarium torulosum</name>
    <dbReference type="NCBI Taxonomy" id="33205"/>
    <lineage>
        <taxon>Eukaryota</taxon>
        <taxon>Fungi</taxon>
        <taxon>Dikarya</taxon>
        <taxon>Ascomycota</taxon>
        <taxon>Pezizomycotina</taxon>
        <taxon>Sordariomycetes</taxon>
        <taxon>Hypocreomycetidae</taxon>
        <taxon>Hypocreales</taxon>
        <taxon>Nectriaceae</taxon>
        <taxon>Fusarium</taxon>
    </lineage>
</organism>
<reference evidence="1" key="1">
    <citation type="submission" date="2018-03" db="EMBL/GenBank/DDBJ databases">
        <authorList>
            <person name="Guldener U."/>
        </authorList>
    </citation>
    <scope>NUCLEOTIDE SEQUENCE</scope>
</reference>
<gene>
    <name evidence="1" type="ORF">FTOL_09336</name>
</gene>
<comment type="caution">
    <text evidence="1">The sequence shown here is derived from an EMBL/GenBank/DDBJ whole genome shotgun (WGS) entry which is preliminary data.</text>
</comment>